<comment type="caution">
    <text evidence="1">The sequence shown here is derived from an EMBL/GenBank/DDBJ whole genome shotgun (WGS) entry which is preliminary data.</text>
</comment>
<organism evidence="1">
    <name type="scientific">marine sediment metagenome</name>
    <dbReference type="NCBI Taxonomy" id="412755"/>
    <lineage>
        <taxon>unclassified sequences</taxon>
        <taxon>metagenomes</taxon>
        <taxon>ecological metagenomes</taxon>
    </lineage>
</organism>
<proteinExistence type="predicted"/>
<dbReference type="EMBL" id="BARU01012910">
    <property type="protein sequence ID" value="GAH31806.1"/>
    <property type="molecule type" value="Genomic_DNA"/>
</dbReference>
<sequence length="59" mass="7089">QLLSTNINRIDLEYKPIYLETNKEKNVEIFKRFGFRILQKVIVPGTEIFHWSLLRNPSK</sequence>
<evidence type="ECO:0000313" key="1">
    <source>
        <dbReference type="EMBL" id="GAH31806.1"/>
    </source>
</evidence>
<evidence type="ECO:0008006" key="2">
    <source>
        <dbReference type="Google" id="ProtNLM"/>
    </source>
</evidence>
<feature type="non-terminal residue" evidence="1">
    <location>
        <position position="1"/>
    </location>
</feature>
<dbReference type="AlphaFoldDB" id="X1EEU3"/>
<name>X1EEU3_9ZZZZ</name>
<protein>
    <recommendedName>
        <fullName evidence="2">N-acetyltransferase domain-containing protein</fullName>
    </recommendedName>
</protein>
<reference evidence="1" key="1">
    <citation type="journal article" date="2014" name="Front. Microbiol.">
        <title>High frequency of phylogenetically diverse reductive dehalogenase-homologous genes in deep subseafloor sedimentary metagenomes.</title>
        <authorList>
            <person name="Kawai M."/>
            <person name="Futagami T."/>
            <person name="Toyoda A."/>
            <person name="Takaki Y."/>
            <person name="Nishi S."/>
            <person name="Hori S."/>
            <person name="Arai W."/>
            <person name="Tsubouchi T."/>
            <person name="Morono Y."/>
            <person name="Uchiyama I."/>
            <person name="Ito T."/>
            <person name="Fujiyama A."/>
            <person name="Inagaki F."/>
            <person name="Takami H."/>
        </authorList>
    </citation>
    <scope>NUCLEOTIDE SEQUENCE</scope>
    <source>
        <strain evidence="1">Expedition CK06-06</strain>
    </source>
</reference>
<gene>
    <name evidence="1" type="ORF">S03H2_23578</name>
</gene>
<dbReference type="Gene3D" id="3.40.630.30">
    <property type="match status" value="1"/>
</dbReference>
<accession>X1EEU3</accession>